<dbReference type="Proteomes" id="UP001217485">
    <property type="component" value="Unassembled WGS sequence"/>
</dbReference>
<accession>A0ABT5BXK4</accession>
<proteinExistence type="predicted"/>
<feature type="compositionally biased region" description="Gly residues" evidence="1">
    <location>
        <begin position="45"/>
        <end position="75"/>
    </location>
</feature>
<evidence type="ECO:0008006" key="4">
    <source>
        <dbReference type="Google" id="ProtNLM"/>
    </source>
</evidence>
<feature type="region of interest" description="Disordered" evidence="1">
    <location>
        <begin position="26"/>
        <end position="75"/>
    </location>
</feature>
<gene>
    <name evidence="2" type="ORF">POL72_14235</name>
</gene>
<sequence length="319" mass="32227">MDLRAWCAALCAATVGIAGCGGDSGTGDTGGSPGGSSSGDAPAGGSSGQGGSFGEGVGSGIGSGSGSGTSGAGGNGATGCEHVDVVFALDNSSSMDEEKASMRDVVFPAFAQALLDIDGIIDFRAAVMDACPLPANFHTRGAAGDCSFQSGKAWMESTSTDLTGEFQCAADLYADDVECTGDSDDEQPASTVAAALEPPFSTAENAGFLRNDALLVVVAITDEDEQPVPRQTPQQIHDRLVAAKGDAKNVVFLGIGGRRECAGAYGDAEAAEDMQRLVDLFAADGRGFFWDLCEGHLEDGLTNALAAIEQACGEFVPIN</sequence>
<feature type="compositionally biased region" description="Gly residues" evidence="1">
    <location>
        <begin position="26"/>
        <end position="37"/>
    </location>
</feature>
<dbReference type="PROSITE" id="PS51257">
    <property type="entry name" value="PROKAR_LIPOPROTEIN"/>
    <property type="match status" value="1"/>
</dbReference>
<evidence type="ECO:0000313" key="3">
    <source>
        <dbReference type="Proteomes" id="UP001217485"/>
    </source>
</evidence>
<name>A0ABT5BXK4_9BACT</name>
<evidence type="ECO:0000256" key="1">
    <source>
        <dbReference type="SAM" id="MobiDB-lite"/>
    </source>
</evidence>
<organism evidence="2 3">
    <name type="scientific">Sorangium atrum</name>
    <dbReference type="NCBI Taxonomy" id="2995308"/>
    <lineage>
        <taxon>Bacteria</taxon>
        <taxon>Pseudomonadati</taxon>
        <taxon>Myxococcota</taxon>
        <taxon>Polyangia</taxon>
        <taxon>Polyangiales</taxon>
        <taxon>Polyangiaceae</taxon>
        <taxon>Sorangium</taxon>
    </lineage>
</organism>
<dbReference type="RefSeq" id="WP_272095750.1">
    <property type="nucleotide sequence ID" value="NZ_JAQNDK010000001.1"/>
</dbReference>
<reference evidence="2 3" key="1">
    <citation type="submission" date="2023-01" db="EMBL/GenBank/DDBJ databases">
        <title>Minimal conservation of predation-associated metabolite biosynthetic gene clusters underscores biosynthetic potential of Myxococcota including descriptions for ten novel species: Archangium lansinium sp. nov., Myxococcus landrumus sp. nov., Nannocystis bai.</title>
        <authorList>
            <person name="Ahearne A."/>
            <person name="Stevens C."/>
            <person name="Dowd S."/>
        </authorList>
    </citation>
    <scope>NUCLEOTIDE SEQUENCE [LARGE SCALE GENOMIC DNA]</scope>
    <source>
        <strain evidence="2 3">WIWO2</strain>
    </source>
</reference>
<protein>
    <recommendedName>
        <fullName evidence="4">VWFA domain-containing protein</fullName>
    </recommendedName>
</protein>
<keyword evidence="3" id="KW-1185">Reference proteome</keyword>
<evidence type="ECO:0000313" key="2">
    <source>
        <dbReference type="EMBL" id="MDC0678900.1"/>
    </source>
</evidence>
<comment type="caution">
    <text evidence="2">The sequence shown here is derived from an EMBL/GenBank/DDBJ whole genome shotgun (WGS) entry which is preliminary data.</text>
</comment>
<dbReference type="EMBL" id="JAQNDK010000001">
    <property type="protein sequence ID" value="MDC0678900.1"/>
    <property type="molecule type" value="Genomic_DNA"/>
</dbReference>